<dbReference type="AlphaFoldDB" id="A0A285GTC7"/>
<dbReference type="InterPro" id="IPR005135">
    <property type="entry name" value="Endo/exonuclease/phosphatase"/>
</dbReference>
<feature type="domain" description="Endonuclease/exonuclease/phosphatase" evidence="1">
    <location>
        <begin position="733"/>
        <end position="872"/>
    </location>
</feature>
<dbReference type="InterPro" id="IPR036691">
    <property type="entry name" value="Endo/exonu/phosph_ase_sf"/>
</dbReference>
<accession>A0A285GTC7</accession>
<gene>
    <name evidence="2" type="ORF">SAMN06265827_11054</name>
</gene>
<dbReference type="SUPFAM" id="SSF49464">
    <property type="entry name" value="Carboxypeptidase regulatory domain-like"/>
    <property type="match status" value="1"/>
</dbReference>
<reference evidence="3" key="1">
    <citation type="submission" date="2017-09" db="EMBL/GenBank/DDBJ databases">
        <authorList>
            <person name="Varghese N."/>
            <person name="Submissions S."/>
        </authorList>
    </citation>
    <scope>NUCLEOTIDE SEQUENCE [LARGE SCALE GENOMIC DNA]</scope>
    <source>
        <strain evidence="3">MSL47</strain>
    </source>
</reference>
<dbReference type="Pfam" id="PF19580">
    <property type="entry name" value="Exo_endo_phos_3"/>
    <property type="match status" value="1"/>
</dbReference>
<dbReference type="InterPro" id="IPR008969">
    <property type="entry name" value="CarboxyPept-like_regulatory"/>
</dbReference>
<dbReference type="GO" id="GO:0003824">
    <property type="term" value="F:catalytic activity"/>
    <property type="evidence" value="ECO:0007669"/>
    <property type="project" value="InterPro"/>
</dbReference>
<organism evidence="2 3">
    <name type="scientific">Orenia metallireducens</name>
    <dbReference type="NCBI Taxonomy" id="1413210"/>
    <lineage>
        <taxon>Bacteria</taxon>
        <taxon>Bacillati</taxon>
        <taxon>Bacillota</taxon>
        <taxon>Clostridia</taxon>
        <taxon>Halanaerobiales</taxon>
        <taxon>Halobacteroidaceae</taxon>
        <taxon>Orenia</taxon>
    </lineage>
</organism>
<dbReference type="CDD" id="cd04486">
    <property type="entry name" value="YhcR_OBF_like"/>
    <property type="match status" value="1"/>
</dbReference>
<dbReference type="PANTHER" id="PTHR42834:SF1">
    <property type="entry name" value="ENDONUCLEASE_EXONUCLEASE_PHOSPHATASE FAMILY PROTEIN (AFU_ORTHOLOGUE AFUA_3G09210)"/>
    <property type="match status" value="1"/>
</dbReference>
<dbReference type="Gene3D" id="3.60.10.10">
    <property type="entry name" value="Endonuclease/exonuclease/phosphatase"/>
    <property type="match status" value="1"/>
</dbReference>
<dbReference type="OrthoDB" id="9800780at2"/>
<dbReference type="SUPFAM" id="SSF56219">
    <property type="entry name" value="DNase I-like"/>
    <property type="match status" value="1"/>
</dbReference>
<evidence type="ECO:0000313" key="2">
    <source>
        <dbReference type="EMBL" id="SNY26799.1"/>
    </source>
</evidence>
<dbReference type="PROSITE" id="PS51257">
    <property type="entry name" value="PROKAR_LIPOPROTEIN"/>
    <property type="match status" value="1"/>
</dbReference>
<protein>
    <submittedName>
        <fullName evidence="2">Predicted extracellular nuclease</fullName>
    </submittedName>
</protein>
<proteinExistence type="predicted"/>
<dbReference type="PANTHER" id="PTHR42834">
    <property type="entry name" value="ENDONUCLEASE/EXONUCLEASE/PHOSPHATASE FAMILY PROTEIN (AFU_ORTHOLOGUE AFUA_3G09210)"/>
    <property type="match status" value="1"/>
</dbReference>
<dbReference type="CDD" id="cd10283">
    <property type="entry name" value="MnuA_DNase1-like"/>
    <property type="match status" value="1"/>
</dbReference>
<keyword evidence="3" id="KW-1185">Reference proteome</keyword>
<dbReference type="EMBL" id="OBDZ01000010">
    <property type="protein sequence ID" value="SNY26799.1"/>
    <property type="molecule type" value="Genomic_DNA"/>
</dbReference>
<dbReference type="Proteomes" id="UP000219573">
    <property type="component" value="Unassembled WGS sequence"/>
</dbReference>
<sequence length="906" mass="98802">MLRRLKGHKLIILSALIMSLLIMVGCSSNNDDDSVEDKSYSVSGKVVDINENGAKDVILSFTNGNGTATTKKQGEWSKDQLKGKGVVTPAKTGYKFSPESREISKQDDNVDFIAKKVPATYIEAFCPDYNSSQADSNGAWIDIKFNDVSALPAAWLLKAGNYKHVNELMNSIDISGWSLNNGDTIRVYSKGAKVNTDETDLKYKTASKYFANYQYGIIWLEDEQGTIIDIVAYTTSSNSKGYWLSENGDNPVAILDKAVVAEKWNGSKLADAFEAGDISNSYIKLKDVVVGDGQKNSDWTTVDEGDGENLPDGAVSAEIYEIQGSSHESAMKDEPVKGVDGIVTAKDKTGFYMQELDSDNDDATSEAIYVLSDKAVEVGDKVIVAGIVQEYAIPHTADEWWIDIPRQLTITAIEASQVEVQSHGNDLPNPIILGTDRSIPENSIDDDSFDSFDITEDAIDFYESLEGMRVQVDNALVIGPTEYGQTAVLPNSGDYNSGARTEFGGVLIAEGDFNPERIIVEAETLTKFFDYRYAKSFDLGAKFIKPIVGIISYDEGKYMLYNTADYSSYSEDDIYTKANNSKKDVTTINYAKDKLTIASFNVENLSAESKSSKIEGIANSIVTNLKNPDIIGLVEIQDNNGETDNGVVVADKTYNALISTISNVGGATYDYVNIDPEDDQDGGAPGGNIRVGFIYRTDRVDFIAKGSATATDDVLVEGSGENITLSLNPGRIDPTNNAFDDSRKPLAAEFEFKGEKVFMIANHFNSKGGDAPLFGNEQPPVLVSENQRREQAEVVNQFVQEILAANSDANVVVLGDLNDFQFSEAVDTLAGSQLTNMMEQLDDSDRFTYVYEGNSQVLDHILVSDSLVGSTEVDAIHINSVYAEYGPIGIVSDHDPIMVQISNLGN</sequence>
<dbReference type="RefSeq" id="WP_097017628.1">
    <property type="nucleotide sequence ID" value="NZ_OBDZ01000010.1"/>
</dbReference>
<evidence type="ECO:0000313" key="3">
    <source>
        <dbReference type="Proteomes" id="UP000219573"/>
    </source>
</evidence>
<name>A0A285GTC7_9FIRM</name>
<evidence type="ECO:0000259" key="1">
    <source>
        <dbReference type="Pfam" id="PF19580"/>
    </source>
</evidence>